<dbReference type="AlphaFoldDB" id="A0A2H3C1F2"/>
<dbReference type="EMBL" id="KZ293425">
    <property type="protein sequence ID" value="PBK70667.1"/>
    <property type="molecule type" value="Genomic_DNA"/>
</dbReference>
<organism evidence="1 2">
    <name type="scientific">Armillaria solidipes</name>
    <dbReference type="NCBI Taxonomy" id="1076256"/>
    <lineage>
        <taxon>Eukaryota</taxon>
        <taxon>Fungi</taxon>
        <taxon>Dikarya</taxon>
        <taxon>Basidiomycota</taxon>
        <taxon>Agaricomycotina</taxon>
        <taxon>Agaricomycetes</taxon>
        <taxon>Agaricomycetidae</taxon>
        <taxon>Agaricales</taxon>
        <taxon>Marasmiineae</taxon>
        <taxon>Physalacriaceae</taxon>
        <taxon>Armillaria</taxon>
    </lineage>
</organism>
<reference evidence="2" key="1">
    <citation type="journal article" date="2017" name="Nat. Ecol. Evol.">
        <title>Genome expansion and lineage-specific genetic innovations in the forest pathogenic fungi Armillaria.</title>
        <authorList>
            <person name="Sipos G."/>
            <person name="Prasanna A.N."/>
            <person name="Walter M.C."/>
            <person name="O'Connor E."/>
            <person name="Balint B."/>
            <person name="Krizsan K."/>
            <person name="Kiss B."/>
            <person name="Hess J."/>
            <person name="Varga T."/>
            <person name="Slot J."/>
            <person name="Riley R."/>
            <person name="Boka B."/>
            <person name="Rigling D."/>
            <person name="Barry K."/>
            <person name="Lee J."/>
            <person name="Mihaltcheva S."/>
            <person name="LaButti K."/>
            <person name="Lipzen A."/>
            <person name="Waldron R."/>
            <person name="Moloney N.M."/>
            <person name="Sperisen C."/>
            <person name="Kredics L."/>
            <person name="Vagvoelgyi C."/>
            <person name="Patrignani A."/>
            <person name="Fitzpatrick D."/>
            <person name="Nagy I."/>
            <person name="Doyle S."/>
            <person name="Anderson J.B."/>
            <person name="Grigoriev I.V."/>
            <person name="Gueldener U."/>
            <person name="Muensterkoetter M."/>
            <person name="Nagy L.G."/>
        </authorList>
    </citation>
    <scope>NUCLEOTIDE SEQUENCE [LARGE SCALE GENOMIC DNA]</scope>
    <source>
        <strain evidence="2">28-4</strain>
    </source>
</reference>
<name>A0A2H3C1F2_9AGAR</name>
<dbReference type="Proteomes" id="UP000218334">
    <property type="component" value="Unassembled WGS sequence"/>
</dbReference>
<evidence type="ECO:0000313" key="1">
    <source>
        <dbReference type="EMBL" id="PBK70667.1"/>
    </source>
</evidence>
<protein>
    <submittedName>
        <fullName evidence="1">Uncharacterized protein</fullName>
    </submittedName>
</protein>
<proteinExistence type="predicted"/>
<sequence>MERLFSQTVGSGAEKQTLYTCRSPASRSLYLLGWSSSPFLWRKRNEVKIQKSRLGRVIRMCVLAGSDLYIVTWASVSGRQNPTTIR</sequence>
<evidence type="ECO:0000313" key="2">
    <source>
        <dbReference type="Proteomes" id="UP000218334"/>
    </source>
</evidence>
<keyword evidence="2" id="KW-1185">Reference proteome</keyword>
<accession>A0A2H3C1F2</accession>
<gene>
    <name evidence="1" type="ORF">ARMSODRAFT_89348</name>
</gene>